<dbReference type="SUPFAM" id="SSF51726">
    <property type="entry name" value="UROD/MetE-like"/>
    <property type="match status" value="1"/>
</dbReference>
<feature type="binding site" evidence="10">
    <location>
        <position position="220"/>
    </location>
    <ligand>
        <name>substrate</name>
    </ligand>
</feature>
<keyword evidence="16" id="KW-1185">Reference proteome</keyword>
<keyword evidence="7 10" id="KW-0210">Decarboxylase</keyword>
<dbReference type="AlphaFoldDB" id="A0A5A5THC8"/>
<evidence type="ECO:0000259" key="14">
    <source>
        <dbReference type="PROSITE" id="PS00907"/>
    </source>
</evidence>
<feature type="binding site" evidence="10">
    <location>
        <begin position="38"/>
        <end position="42"/>
    </location>
    <ligand>
        <name>substrate</name>
    </ligand>
</feature>
<feature type="site" description="Transition state stabilizer" evidence="10">
    <location>
        <position position="87"/>
    </location>
</feature>
<comment type="caution">
    <text evidence="10">Lacks conserved residue(s) required for the propagation of feature annotation.</text>
</comment>
<feature type="binding site" evidence="10">
    <location>
        <position position="165"/>
    </location>
    <ligand>
        <name>substrate</name>
    </ligand>
</feature>
<dbReference type="UniPathway" id="UPA00251">
    <property type="reaction ID" value="UER00321"/>
</dbReference>
<evidence type="ECO:0000256" key="7">
    <source>
        <dbReference type="ARBA" id="ARBA00022793"/>
    </source>
</evidence>
<keyword evidence="8 10" id="KW-0456">Lyase</keyword>
<dbReference type="FunFam" id="3.20.20.210:FF:000008">
    <property type="entry name" value="Uroporphyrinogen decarboxylase"/>
    <property type="match status" value="1"/>
</dbReference>
<dbReference type="InterPro" id="IPR006361">
    <property type="entry name" value="Uroporphyrinogen_deCO2ase_HemE"/>
</dbReference>
<evidence type="ECO:0000256" key="8">
    <source>
        <dbReference type="ARBA" id="ARBA00023239"/>
    </source>
</evidence>
<dbReference type="GO" id="GO:0005829">
    <property type="term" value="C:cytosol"/>
    <property type="evidence" value="ECO:0007669"/>
    <property type="project" value="UniProtKB-SubCell"/>
</dbReference>
<dbReference type="PANTHER" id="PTHR21091:SF169">
    <property type="entry name" value="UROPORPHYRINOGEN DECARBOXYLASE"/>
    <property type="match status" value="1"/>
</dbReference>
<dbReference type="HAMAP" id="MF_00218">
    <property type="entry name" value="URO_D"/>
    <property type="match status" value="1"/>
</dbReference>
<dbReference type="EMBL" id="BIXY01000089">
    <property type="protein sequence ID" value="GCF10980.1"/>
    <property type="molecule type" value="Genomic_DNA"/>
</dbReference>
<proteinExistence type="inferred from homology"/>
<feature type="domain" description="Uroporphyrinogen decarboxylase (URO-D)" evidence="13">
    <location>
        <begin position="33"/>
        <end position="42"/>
    </location>
</feature>
<dbReference type="InterPro" id="IPR000257">
    <property type="entry name" value="Uroporphyrinogen_deCOase"/>
</dbReference>
<evidence type="ECO:0000256" key="2">
    <source>
        <dbReference type="ARBA" id="ARBA00004804"/>
    </source>
</evidence>
<evidence type="ECO:0000256" key="6">
    <source>
        <dbReference type="ARBA" id="ARBA00022490"/>
    </source>
</evidence>
<comment type="function">
    <text evidence="10">Catalyzes the decarboxylation of four acetate groups of uroporphyrinogen-III to yield coproporphyrinogen-III.</text>
</comment>
<dbReference type="CDD" id="cd00717">
    <property type="entry name" value="URO-D"/>
    <property type="match status" value="1"/>
</dbReference>
<feature type="binding site" evidence="10">
    <location>
        <position position="87"/>
    </location>
    <ligand>
        <name>substrate</name>
    </ligand>
</feature>
<evidence type="ECO:0000256" key="4">
    <source>
        <dbReference type="ARBA" id="ARBA00011738"/>
    </source>
</evidence>
<reference evidence="15 16" key="1">
    <citation type="submission" date="2019-01" db="EMBL/GenBank/DDBJ databases">
        <title>Draft genome sequence of Dictyobacter sp. Uno17.</title>
        <authorList>
            <person name="Wang C.M."/>
            <person name="Zheng Y."/>
            <person name="Sakai Y."/>
            <person name="Abe K."/>
            <person name="Yokota A."/>
            <person name="Yabe S."/>
        </authorList>
    </citation>
    <scope>NUCLEOTIDE SEQUENCE [LARGE SCALE GENOMIC DNA]</scope>
    <source>
        <strain evidence="15 16">Uno17</strain>
    </source>
</reference>
<feature type="binding site" evidence="10">
    <location>
        <position position="334"/>
    </location>
    <ligand>
        <name>substrate</name>
    </ligand>
</feature>
<dbReference type="EC" id="4.1.1.37" evidence="5 10"/>
<comment type="catalytic activity">
    <reaction evidence="10 11">
        <text>uroporphyrinogen III + 4 H(+) = coproporphyrinogen III + 4 CO2</text>
        <dbReference type="Rhea" id="RHEA:19865"/>
        <dbReference type="ChEBI" id="CHEBI:15378"/>
        <dbReference type="ChEBI" id="CHEBI:16526"/>
        <dbReference type="ChEBI" id="CHEBI:57308"/>
        <dbReference type="ChEBI" id="CHEBI:57309"/>
        <dbReference type="EC" id="4.1.1.37"/>
    </reaction>
</comment>
<keyword evidence="6 10" id="KW-0963">Cytoplasm</keyword>
<sequence length="363" mass="40158">MDRTSTLTQATPEAKLQSRFLRACYGLPVDATPIWLMRQAGRYMEEYRALRAQHPILELIKTPELAAEVTLQPMRAFDLDAAIIFADILPPLQGMGLNLEFMKGEGPVIHNPLRTRADVEALRVPEPEESLWFTLEAIKLVRRELASRNIPLIGFSGAPFTLASYAIEGGSSKNYLHAKGMMMSDPATWHLLMEKLSAVIGQYLLAQARAGAQALQFFDSWVGALSPADYREYILPHSKHALDIARQGGVPIIHFGTNTGGMLDLLQEAGGDVIGIDWHQDLASTWQTLKPGTAVQGNLDPVTLFAPWPEIERRTREILDSVAGKPGHIFNLGHGILQGTPVDNVRRLVDFVHTYTSRTPQPA</sequence>
<feature type="domain" description="Uroporphyrinogen decarboxylase (URO-D)" evidence="14">
    <location>
        <begin position="153"/>
        <end position="169"/>
    </location>
</feature>
<dbReference type="NCBIfam" id="TIGR01464">
    <property type="entry name" value="hemE"/>
    <property type="match status" value="1"/>
</dbReference>
<comment type="caution">
    <text evidence="15">The sequence shown here is derived from an EMBL/GenBank/DDBJ whole genome shotgun (WGS) entry which is preliminary data.</text>
</comment>
<organism evidence="15 16">
    <name type="scientific">Dictyobacter arantiisoli</name>
    <dbReference type="NCBI Taxonomy" id="2014874"/>
    <lineage>
        <taxon>Bacteria</taxon>
        <taxon>Bacillati</taxon>
        <taxon>Chloroflexota</taxon>
        <taxon>Ktedonobacteria</taxon>
        <taxon>Ktedonobacterales</taxon>
        <taxon>Dictyobacteraceae</taxon>
        <taxon>Dictyobacter</taxon>
    </lineage>
</organism>
<dbReference type="Pfam" id="PF01208">
    <property type="entry name" value="URO-D"/>
    <property type="match status" value="1"/>
</dbReference>
<evidence type="ECO:0000259" key="13">
    <source>
        <dbReference type="PROSITE" id="PS00906"/>
    </source>
</evidence>
<comment type="subcellular location">
    <subcellularLocation>
        <location evidence="1">Cytoplasm</location>
        <location evidence="1">Cytosol</location>
    </subcellularLocation>
</comment>
<gene>
    <name evidence="15" type="primary">hemE_3</name>
    <name evidence="10" type="synonym">hemE</name>
    <name evidence="15" type="ORF">KDI_45440</name>
</gene>
<dbReference type="Proteomes" id="UP000322530">
    <property type="component" value="Unassembled WGS sequence"/>
</dbReference>
<evidence type="ECO:0000256" key="1">
    <source>
        <dbReference type="ARBA" id="ARBA00004514"/>
    </source>
</evidence>
<dbReference type="InterPro" id="IPR038071">
    <property type="entry name" value="UROD/MetE-like_sf"/>
</dbReference>
<protein>
    <recommendedName>
        <fullName evidence="5 10">Uroporphyrinogen decarboxylase</fullName>
        <shortName evidence="10">UPD</shortName>
        <shortName evidence="10">URO-D</shortName>
        <ecNumber evidence="5 10">4.1.1.37</ecNumber>
    </recommendedName>
</protein>
<evidence type="ECO:0000256" key="9">
    <source>
        <dbReference type="ARBA" id="ARBA00023244"/>
    </source>
</evidence>
<dbReference type="PANTHER" id="PTHR21091">
    <property type="entry name" value="METHYLTETRAHYDROFOLATE:HOMOCYSTEINE METHYLTRANSFERASE RELATED"/>
    <property type="match status" value="1"/>
</dbReference>
<evidence type="ECO:0000313" key="15">
    <source>
        <dbReference type="EMBL" id="GCF10980.1"/>
    </source>
</evidence>
<comment type="subunit">
    <text evidence="4 10">Homodimer.</text>
</comment>
<evidence type="ECO:0000256" key="10">
    <source>
        <dbReference type="HAMAP-Rule" id="MF_00218"/>
    </source>
</evidence>
<keyword evidence="9 10" id="KW-0627">Porphyrin biosynthesis</keyword>
<evidence type="ECO:0000313" key="16">
    <source>
        <dbReference type="Proteomes" id="UP000322530"/>
    </source>
</evidence>
<dbReference type="OrthoDB" id="9780425at2"/>
<dbReference type="PROSITE" id="PS00907">
    <property type="entry name" value="UROD_2"/>
    <property type="match status" value="1"/>
</dbReference>
<dbReference type="RefSeq" id="WP_149403832.1">
    <property type="nucleotide sequence ID" value="NZ_BIXY01000089.1"/>
</dbReference>
<comment type="similarity">
    <text evidence="3 10 12">Belongs to the uroporphyrinogen decarboxylase family.</text>
</comment>
<accession>A0A5A5THC8</accession>
<evidence type="ECO:0000256" key="3">
    <source>
        <dbReference type="ARBA" id="ARBA00009935"/>
    </source>
</evidence>
<dbReference type="GO" id="GO:0006782">
    <property type="term" value="P:protoporphyrinogen IX biosynthetic process"/>
    <property type="evidence" value="ECO:0007669"/>
    <property type="project" value="UniProtKB-UniRule"/>
</dbReference>
<evidence type="ECO:0000256" key="11">
    <source>
        <dbReference type="RuleBase" id="RU000554"/>
    </source>
</evidence>
<evidence type="ECO:0000256" key="5">
    <source>
        <dbReference type="ARBA" id="ARBA00012288"/>
    </source>
</evidence>
<dbReference type="PROSITE" id="PS00906">
    <property type="entry name" value="UROD_1"/>
    <property type="match status" value="1"/>
</dbReference>
<dbReference type="GO" id="GO:0004853">
    <property type="term" value="F:uroporphyrinogen decarboxylase activity"/>
    <property type="evidence" value="ECO:0007669"/>
    <property type="project" value="UniProtKB-UniRule"/>
</dbReference>
<evidence type="ECO:0000256" key="12">
    <source>
        <dbReference type="RuleBase" id="RU004169"/>
    </source>
</evidence>
<comment type="pathway">
    <text evidence="2 10 11">Porphyrin-containing compound metabolism; protoporphyrin-IX biosynthesis; coproporphyrinogen-III from 5-aminolevulinate: step 4/4.</text>
</comment>
<name>A0A5A5THC8_9CHLR</name>
<dbReference type="Gene3D" id="3.20.20.210">
    <property type="match status" value="1"/>
</dbReference>